<dbReference type="EC" id="4.2.1.136" evidence="19"/>
<dbReference type="PROSITE" id="PS51385">
    <property type="entry name" value="YJEF_N"/>
    <property type="match status" value="1"/>
</dbReference>
<dbReference type="InterPro" id="IPR029056">
    <property type="entry name" value="Ribokinase-like"/>
</dbReference>
<feature type="binding site" evidence="17">
    <location>
        <position position="469"/>
    </location>
    <ligand>
        <name>AMP</name>
        <dbReference type="ChEBI" id="CHEBI:456215"/>
    </ligand>
</feature>
<feature type="binding site" evidence="17">
    <location>
        <position position="391"/>
    </location>
    <ligand>
        <name>(6S)-NADPHX</name>
        <dbReference type="ChEBI" id="CHEBI:64076"/>
    </ligand>
</feature>
<comment type="catalytic activity">
    <reaction evidence="2 18 19">
        <text>(6R)-NADPHX = (6S)-NADPHX</text>
        <dbReference type="Rhea" id="RHEA:32227"/>
        <dbReference type="ChEBI" id="CHEBI:64076"/>
        <dbReference type="ChEBI" id="CHEBI:64077"/>
        <dbReference type="EC" id="5.1.99.6"/>
    </reaction>
</comment>
<keyword evidence="11 18" id="KW-0413">Isomerase</keyword>
<keyword evidence="8 17" id="KW-0521">NADP</keyword>
<evidence type="ECO:0000256" key="5">
    <source>
        <dbReference type="ARBA" id="ARBA00022723"/>
    </source>
</evidence>
<dbReference type="HAMAP" id="MF_01966">
    <property type="entry name" value="NADHX_epimerase"/>
    <property type="match status" value="1"/>
</dbReference>
<evidence type="ECO:0000256" key="1">
    <source>
        <dbReference type="ARBA" id="ARBA00000013"/>
    </source>
</evidence>
<comment type="function">
    <text evidence="18">Catalyzes the epimerization of the S- and R-forms of NAD(P)HX, a damaged form of NAD(P)H that is a result of enzymatic or heat-dependent hydration. This is a prerequisite for the S-specific NAD(P)H-hydrate dehydratase to allow the repair of both epimers of NAD(P)HX.</text>
</comment>
<keyword evidence="6 17" id="KW-0547">Nucleotide-binding</keyword>
<evidence type="ECO:0000256" key="11">
    <source>
        <dbReference type="ARBA" id="ARBA00023235"/>
    </source>
</evidence>
<dbReference type="HAMAP" id="MF_01965">
    <property type="entry name" value="NADHX_dehydratase"/>
    <property type="match status" value="1"/>
</dbReference>
<dbReference type="EMBL" id="FTPS01000001">
    <property type="protein sequence ID" value="SIT84937.1"/>
    <property type="molecule type" value="Genomic_DNA"/>
</dbReference>
<evidence type="ECO:0000259" key="20">
    <source>
        <dbReference type="PROSITE" id="PS51383"/>
    </source>
</evidence>
<keyword evidence="9 18" id="KW-0630">Potassium</keyword>
<evidence type="ECO:0000256" key="3">
    <source>
        <dbReference type="ARBA" id="ARBA00006001"/>
    </source>
</evidence>
<dbReference type="EC" id="5.1.99.6" evidence="19"/>
<dbReference type="PROSITE" id="PS01050">
    <property type="entry name" value="YJEF_C_2"/>
    <property type="match status" value="1"/>
</dbReference>
<evidence type="ECO:0000256" key="16">
    <source>
        <dbReference type="ARBA" id="ARBA00049209"/>
    </source>
</evidence>
<feature type="binding site" evidence="18">
    <location>
        <position position="134"/>
    </location>
    <ligand>
        <name>K(+)</name>
        <dbReference type="ChEBI" id="CHEBI:29103"/>
    </ligand>
</feature>
<dbReference type="GO" id="GO:0016301">
    <property type="term" value="F:kinase activity"/>
    <property type="evidence" value="ECO:0007669"/>
    <property type="project" value="UniProtKB-KW"/>
</dbReference>
<keyword evidence="22" id="KW-0808">Transferase</keyword>
<dbReference type="CDD" id="cd01171">
    <property type="entry name" value="YXKO-related"/>
    <property type="match status" value="1"/>
</dbReference>
<dbReference type="SUPFAM" id="SSF64153">
    <property type="entry name" value="YjeF N-terminal domain-like"/>
    <property type="match status" value="1"/>
</dbReference>
<dbReference type="SUPFAM" id="SSF53613">
    <property type="entry name" value="Ribokinase-like"/>
    <property type="match status" value="1"/>
</dbReference>
<comment type="cofactor">
    <cofactor evidence="17">
        <name>Mg(2+)</name>
        <dbReference type="ChEBI" id="CHEBI:18420"/>
    </cofactor>
</comment>
<evidence type="ECO:0000256" key="12">
    <source>
        <dbReference type="ARBA" id="ARBA00023239"/>
    </source>
</evidence>
<dbReference type="GO" id="GO:0005524">
    <property type="term" value="F:ATP binding"/>
    <property type="evidence" value="ECO:0007669"/>
    <property type="project" value="UniProtKB-UniRule"/>
</dbReference>
<dbReference type="PROSITE" id="PS51383">
    <property type="entry name" value="YJEF_C_3"/>
    <property type="match status" value="1"/>
</dbReference>
<keyword evidence="12 17" id="KW-0456">Lyase</keyword>
<evidence type="ECO:0000256" key="7">
    <source>
        <dbReference type="ARBA" id="ARBA00022840"/>
    </source>
</evidence>
<proteinExistence type="inferred from homology"/>
<feature type="binding site" evidence="18">
    <location>
        <begin position="138"/>
        <end position="144"/>
    </location>
    <ligand>
        <name>(6S)-NADPHX</name>
        <dbReference type="ChEBI" id="CHEBI:64076"/>
    </ligand>
</feature>
<dbReference type="Pfam" id="PF03853">
    <property type="entry name" value="YjeF_N"/>
    <property type="match status" value="1"/>
</dbReference>
<dbReference type="InterPro" id="IPR000631">
    <property type="entry name" value="CARKD"/>
</dbReference>
<dbReference type="PANTHER" id="PTHR12592:SF0">
    <property type="entry name" value="ATP-DEPENDENT (S)-NAD(P)H-HYDRATE DEHYDRATASE"/>
    <property type="match status" value="1"/>
</dbReference>
<feature type="binding site" evidence="17">
    <location>
        <position position="278"/>
    </location>
    <ligand>
        <name>(6S)-NADPHX</name>
        <dbReference type="ChEBI" id="CHEBI:64076"/>
    </ligand>
</feature>
<protein>
    <recommendedName>
        <fullName evidence="19">Bifunctional NAD(P)H-hydrate repair enzyme</fullName>
    </recommendedName>
    <alternativeName>
        <fullName evidence="19">Nicotinamide nucleotide repair protein</fullName>
    </alternativeName>
    <domain>
        <recommendedName>
            <fullName evidence="19">ADP-dependent (S)-NAD(P)H-hydrate dehydratase</fullName>
            <ecNumber evidence="19">4.2.1.136</ecNumber>
        </recommendedName>
        <alternativeName>
            <fullName evidence="19">ADP-dependent NAD(P)HX dehydratase</fullName>
        </alternativeName>
    </domain>
    <domain>
        <recommendedName>
            <fullName evidence="19">NAD(P)H-hydrate epimerase</fullName>
            <ecNumber evidence="19">5.1.99.6</ecNumber>
        </recommendedName>
    </domain>
</protein>
<feature type="domain" description="YjeF N-terminal" evidence="21">
    <location>
        <begin position="10"/>
        <end position="234"/>
    </location>
</feature>
<reference evidence="22 23" key="1">
    <citation type="submission" date="2017-01" db="EMBL/GenBank/DDBJ databases">
        <authorList>
            <person name="Mah S.A."/>
            <person name="Swanson W.J."/>
            <person name="Moy G.W."/>
            <person name="Vacquier V.D."/>
        </authorList>
    </citation>
    <scope>NUCLEOTIDE SEQUENCE [LARGE SCALE GENOMIC DNA]</scope>
    <source>
        <strain evidence="22 23">DSM 21219</strain>
    </source>
</reference>
<keyword evidence="10 17" id="KW-0520">NAD</keyword>
<evidence type="ECO:0000313" key="23">
    <source>
        <dbReference type="Proteomes" id="UP000192455"/>
    </source>
</evidence>
<dbReference type="Proteomes" id="UP000192455">
    <property type="component" value="Unassembled WGS sequence"/>
</dbReference>
<dbReference type="GO" id="GO:0110051">
    <property type="term" value="P:metabolite repair"/>
    <property type="evidence" value="ECO:0007669"/>
    <property type="project" value="TreeGrafter"/>
</dbReference>
<gene>
    <name evidence="18" type="primary">nnrE</name>
    <name evidence="17" type="synonym">nnrD</name>
    <name evidence="22" type="ORF">SAMN05421849_2215</name>
</gene>
<dbReference type="GO" id="GO:0046872">
    <property type="term" value="F:metal ion binding"/>
    <property type="evidence" value="ECO:0007669"/>
    <property type="project" value="UniProtKB-UniRule"/>
</dbReference>
<evidence type="ECO:0000256" key="13">
    <source>
        <dbReference type="ARBA" id="ARBA00023268"/>
    </source>
</evidence>
<keyword evidence="5 18" id="KW-0479">Metal-binding</keyword>
<comment type="subunit">
    <text evidence="17">Homotetramer.</text>
</comment>
<dbReference type="OrthoDB" id="9806925at2"/>
<comment type="catalytic activity">
    <reaction evidence="15 17 19">
        <text>(6S)-NADHX + ADP = AMP + phosphate + NADH + H(+)</text>
        <dbReference type="Rhea" id="RHEA:32223"/>
        <dbReference type="ChEBI" id="CHEBI:15378"/>
        <dbReference type="ChEBI" id="CHEBI:43474"/>
        <dbReference type="ChEBI" id="CHEBI:57945"/>
        <dbReference type="ChEBI" id="CHEBI:64074"/>
        <dbReference type="ChEBI" id="CHEBI:456215"/>
        <dbReference type="ChEBI" id="CHEBI:456216"/>
        <dbReference type="EC" id="4.2.1.136"/>
    </reaction>
</comment>
<dbReference type="Gene3D" id="3.40.50.10260">
    <property type="entry name" value="YjeF N-terminal domain"/>
    <property type="match status" value="1"/>
</dbReference>
<dbReference type="InterPro" id="IPR036652">
    <property type="entry name" value="YjeF_N_dom_sf"/>
</dbReference>
<keyword evidence="23" id="KW-1185">Reference proteome</keyword>
<evidence type="ECO:0000256" key="6">
    <source>
        <dbReference type="ARBA" id="ARBA00022741"/>
    </source>
</evidence>
<evidence type="ECO:0000256" key="15">
    <source>
        <dbReference type="ARBA" id="ARBA00048238"/>
    </source>
</evidence>
<dbReference type="GO" id="GO:0046496">
    <property type="term" value="P:nicotinamide nucleotide metabolic process"/>
    <property type="evidence" value="ECO:0007669"/>
    <property type="project" value="UniProtKB-UniRule"/>
</dbReference>
<comment type="function">
    <text evidence="14 19">Bifunctional enzyme that catalyzes the epimerization of the S- and R-forms of NAD(P)HX and the dehydration of the S-form of NAD(P)HX at the expense of ADP, which is converted to AMP. This allows the repair of both epimers of NAD(P)HX, a damaged form of NAD(P)H that is a result of enzymatic or heat-dependent hydration.</text>
</comment>
<feature type="binding site" evidence="17">
    <location>
        <begin position="436"/>
        <end position="440"/>
    </location>
    <ligand>
        <name>AMP</name>
        <dbReference type="ChEBI" id="CHEBI:456215"/>
    </ligand>
</feature>
<evidence type="ECO:0000256" key="18">
    <source>
        <dbReference type="HAMAP-Rule" id="MF_01966"/>
    </source>
</evidence>
<comment type="caution">
    <text evidence="18">Lacks conserved residue(s) required for the propagation of feature annotation.</text>
</comment>
<dbReference type="STRING" id="515897.SAMN05421849_2215"/>
<dbReference type="Pfam" id="PF01256">
    <property type="entry name" value="Carb_kinase"/>
    <property type="match status" value="1"/>
</dbReference>
<feature type="binding site" evidence="18">
    <location>
        <position position="175"/>
    </location>
    <ligand>
        <name>K(+)</name>
        <dbReference type="ChEBI" id="CHEBI:29103"/>
    </ligand>
</feature>
<feature type="binding site" evidence="17">
    <location>
        <position position="470"/>
    </location>
    <ligand>
        <name>(6S)-NADPHX</name>
        <dbReference type="ChEBI" id="CHEBI:64076"/>
    </ligand>
</feature>
<evidence type="ECO:0000313" key="22">
    <source>
        <dbReference type="EMBL" id="SIT84937.1"/>
    </source>
</evidence>
<dbReference type="GO" id="GO:0052855">
    <property type="term" value="F:ADP-dependent NAD(P)H-hydrate dehydratase activity"/>
    <property type="evidence" value="ECO:0007669"/>
    <property type="project" value="UniProtKB-UniRule"/>
</dbReference>
<dbReference type="InterPro" id="IPR030677">
    <property type="entry name" value="Nnr"/>
</dbReference>
<dbReference type="InterPro" id="IPR017953">
    <property type="entry name" value="Carbohydrate_kinase_pred_CS"/>
</dbReference>
<comment type="similarity">
    <text evidence="17">Belongs to the NnrD/CARKD family.</text>
</comment>
<accession>A0A1R3X325</accession>
<comment type="similarity">
    <text evidence="3 19">In the N-terminal section; belongs to the NnrE/AIBP family.</text>
</comment>
<keyword evidence="13" id="KW-0511">Multifunctional enzyme</keyword>
<evidence type="ECO:0000256" key="8">
    <source>
        <dbReference type="ARBA" id="ARBA00022857"/>
    </source>
</evidence>
<dbReference type="InterPro" id="IPR004443">
    <property type="entry name" value="YjeF_N_dom"/>
</dbReference>
<sequence>MQPFLTAAQMRSIESAAMESGRVRELALMECAGQAVADSILAQWPDVAGPESDGLRRPVMVLCGPGNNGGDGFVAARLLAAHGSRVEVFLLGQPDALPPSARRNCERWQGIGPLRPLAEAAGMAQATNDTVVVDALFGTGLSRPLSGVARDLFGRLAALRHRDNGPRLVAVDILSGLCSDSGRVLGDDTGPELPAADLTVTFEAARLGHVLSAGAGLSGRLVVAPIGLAPELAALAAGGGLAEAARPDPSALAKDPGAHKYDHGHALILSGGAGRSGAARLAARGALRIGAGLVTLGAPPDALPEIAAQITALMLRRINGRGDLVRMLADRRVNALCLGPGLGVGRARELVPAALAAGRALVLDADALTAFADAPQELFARLHPRCVLTPHGGEFARLFPDIAARLQAPALEGPAFSRADAVRAAAAEAGCVVLLKGRDTLIATPRGQVRVNAATGARAAPWLATAGAGDVLAGFLTGLLARGLEPLAAAETAAWLHLEAARDFGAGLVAEDIPEALPDVLRRF</sequence>
<dbReference type="RefSeq" id="WP_143733047.1">
    <property type="nucleotide sequence ID" value="NZ_FTPS01000001.1"/>
</dbReference>
<dbReference type="NCBIfam" id="TIGR00197">
    <property type="entry name" value="yjeF_nterm"/>
    <property type="match status" value="1"/>
</dbReference>
<dbReference type="PIRSF" id="PIRSF017184">
    <property type="entry name" value="Nnr"/>
    <property type="match status" value="1"/>
</dbReference>
<feature type="binding site" evidence="17">
    <location>
        <position position="341"/>
    </location>
    <ligand>
        <name>(6S)-NADPHX</name>
        <dbReference type="ChEBI" id="CHEBI:64076"/>
    </ligand>
</feature>
<keyword evidence="7 17" id="KW-0067">ATP-binding</keyword>
<name>A0A1R3X325_9RHOB</name>
<keyword evidence="22" id="KW-0418">Kinase</keyword>
<feature type="binding site" evidence="18">
    <location>
        <position position="68"/>
    </location>
    <ligand>
        <name>K(+)</name>
        <dbReference type="ChEBI" id="CHEBI:29103"/>
    </ligand>
</feature>
<evidence type="ECO:0000259" key="21">
    <source>
        <dbReference type="PROSITE" id="PS51385"/>
    </source>
</evidence>
<evidence type="ECO:0000256" key="10">
    <source>
        <dbReference type="ARBA" id="ARBA00023027"/>
    </source>
</evidence>
<dbReference type="GO" id="GO:0052856">
    <property type="term" value="F:NAD(P)HX epimerase activity"/>
    <property type="evidence" value="ECO:0007669"/>
    <property type="project" value="UniProtKB-UniRule"/>
</dbReference>
<comment type="catalytic activity">
    <reaction evidence="1 18 19">
        <text>(6R)-NADHX = (6S)-NADHX</text>
        <dbReference type="Rhea" id="RHEA:32215"/>
        <dbReference type="ChEBI" id="CHEBI:64074"/>
        <dbReference type="ChEBI" id="CHEBI:64075"/>
        <dbReference type="EC" id="5.1.99.6"/>
    </reaction>
</comment>
<dbReference type="Gene3D" id="3.40.1190.20">
    <property type="match status" value="1"/>
</dbReference>
<evidence type="ECO:0000256" key="4">
    <source>
        <dbReference type="ARBA" id="ARBA00009524"/>
    </source>
</evidence>
<comment type="function">
    <text evidence="17">Catalyzes the dehydration of the S-form of NAD(P)HX at the expense of ADP, which is converted to AMP. Together with NAD(P)HX epimerase, which catalyzes the epimerization of the S- and R-forms, the enzyme allows the repair of both epimers of NAD(P)HX, a damaged form of NAD(P)H that is a result of enzymatic or heat-dependent hydration.</text>
</comment>
<evidence type="ECO:0000256" key="9">
    <source>
        <dbReference type="ARBA" id="ARBA00022958"/>
    </source>
</evidence>
<comment type="similarity">
    <text evidence="18">Belongs to the NnrE/AIBP family.</text>
</comment>
<comment type="catalytic activity">
    <reaction evidence="16 17 19">
        <text>(6S)-NADPHX + ADP = AMP + phosphate + NADPH + H(+)</text>
        <dbReference type="Rhea" id="RHEA:32235"/>
        <dbReference type="ChEBI" id="CHEBI:15378"/>
        <dbReference type="ChEBI" id="CHEBI:43474"/>
        <dbReference type="ChEBI" id="CHEBI:57783"/>
        <dbReference type="ChEBI" id="CHEBI:64076"/>
        <dbReference type="ChEBI" id="CHEBI:456215"/>
        <dbReference type="ChEBI" id="CHEBI:456216"/>
        <dbReference type="EC" id="4.2.1.136"/>
    </reaction>
</comment>
<evidence type="ECO:0000256" key="14">
    <source>
        <dbReference type="ARBA" id="ARBA00025153"/>
    </source>
</evidence>
<feature type="binding site" evidence="18">
    <location>
        <position position="172"/>
    </location>
    <ligand>
        <name>(6S)-NADPHX</name>
        <dbReference type="ChEBI" id="CHEBI:64076"/>
    </ligand>
</feature>
<dbReference type="PANTHER" id="PTHR12592">
    <property type="entry name" value="ATP-DEPENDENT (S)-NAD(P)H-HYDRATE DEHYDRATASE FAMILY MEMBER"/>
    <property type="match status" value="1"/>
</dbReference>
<comment type="similarity">
    <text evidence="4 19">In the C-terminal section; belongs to the NnrD/CARKD family.</text>
</comment>
<comment type="cofactor">
    <cofactor evidence="18 19">
        <name>K(+)</name>
        <dbReference type="ChEBI" id="CHEBI:29103"/>
    </cofactor>
    <text evidence="18 19">Binds 1 potassium ion per subunit.</text>
</comment>
<evidence type="ECO:0000256" key="19">
    <source>
        <dbReference type="PIRNR" id="PIRNR017184"/>
    </source>
</evidence>
<feature type="domain" description="YjeF C-terminal" evidence="20">
    <location>
        <begin position="243"/>
        <end position="524"/>
    </location>
</feature>
<organism evidence="22 23">
    <name type="scientific">Pontibaca methylaminivorans</name>
    <dbReference type="NCBI Taxonomy" id="515897"/>
    <lineage>
        <taxon>Bacteria</taxon>
        <taxon>Pseudomonadati</taxon>
        <taxon>Pseudomonadota</taxon>
        <taxon>Alphaproteobacteria</taxon>
        <taxon>Rhodobacterales</taxon>
        <taxon>Roseobacteraceae</taxon>
        <taxon>Pontibaca</taxon>
    </lineage>
</organism>
<evidence type="ECO:0000256" key="2">
    <source>
        <dbReference type="ARBA" id="ARBA00000909"/>
    </source>
</evidence>
<evidence type="ECO:0000256" key="17">
    <source>
        <dbReference type="HAMAP-Rule" id="MF_01965"/>
    </source>
</evidence>
<dbReference type="NCBIfam" id="TIGR00196">
    <property type="entry name" value="yjeF_cterm"/>
    <property type="match status" value="1"/>
</dbReference>
<dbReference type="AlphaFoldDB" id="A0A1R3X325"/>
<feature type="binding site" evidence="18">
    <location>
        <begin position="67"/>
        <end position="71"/>
    </location>
    <ligand>
        <name>(6S)-NADPHX</name>
        <dbReference type="ChEBI" id="CHEBI:64076"/>
    </ligand>
</feature>